<dbReference type="RefSeq" id="WP_198275279.1">
    <property type="nucleotide sequence ID" value="NZ_BAAAIF010000069.1"/>
</dbReference>
<organism evidence="2 3">
    <name type="scientific">Streptomyces javensis</name>
    <dbReference type="NCBI Taxonomy" id="114698"/>
    <lineage>
        <taxon>Bacteria</taxon>
        <taxon>Bacillati</taxon>
        <taxon>Actinomycetota</taxon>
        <taxon>Actinomycetes</taxon>
        <taxon>Kitasatosporales</taxon>
        <taxon>Streptomycetaceae</taxon>
        <taxon>Streptomyces</taxon>
        <taxon>Streptomyces violaceusniger group</taxon>
    </lineage>
</organism>
<gene>
    <name evidence="2" type="primary">casB</name>
    <name evidence="2" type="ORF">JBF12_02925</name>
</gene>
<dbReference type="NCBIfam" id="TIGR02548">
    <property type="entry name" value="casB_cse2"/>
    <property type="match status" value="1"/>
</dbReference>
<keyword evidence="3" id="KW-1185">Reference proteome</keyword>
<evidence type="ECO:0000313" key="2">
    <source>
        <dbReference type="EMBL" id="MBI0312001.1"/>
    </source>
</evidence>
<dbReference type="InterPro" id="IPR038287">
    <property type="entry name" value="Cse2_sf"/>
</dbReference>
<feature type="region of interest" description="Disordered" evidence="1">
    <location>
        <begin position="1"/>
        <end position="20"/>
    </location>
</feature>
<feature type="region of interest" description="Disordered" evidence="1">
    <location>
        <begin position="209"/>
        <end position="229"/>
    </location>
</feature>
<name>A0ABS0R557_9ACTN</name>
<evidence type="ECO:0000313" key="3">
    <source>
        <dbReference type="Proteomes" id="UP000638849"/>
    </source>
</evidence>
<proteinExistence type="predicted"/>
<evidence type="ECO:0000256" key="1">
    <source>
        <dbReference type="SAM" id="MobiDB-lite"/>
    </source>
</evidence>
<dbReference type="Proteomes" id="UP000638849">
    <property type="component" value="Unassembled WGS sequence"/>
</dbReference>
<reference evidence="2 3" key="1">
    <citation type="submission" date="2020-12" db="EMBL/GenBank/DDBJ databases">
        <authorList>
            <person name="Kusuma A.B."/>
            <person name="Nouioui I."/>
            <person name="Goodfellow M."/>
        </authorList>
    </citation>
    <scope>NUCLEOTIDE SEQUENCE [LARGE SCALE GENOMIC DNA]</scope>
    <source>
        <strain evidence="2 3">DSM 41764</strain>
    </source>
</reference>
<accession>A0ABS0R557</accession>
<dbReference type="Gene3D" id="1.10.520.40">
    <property type="entry name" value="CRISPR-associated protein Cse2"/>
    <property type="match status" value="1"/>
</dbReference>
<dbReference type="EMBL" id="JAEEAQ010000014">
    <property type="protein sequence ID" value="MBI0312001.1"/>
    <property type="molecule type" value="Genomic_DNA"/>
</dbReference>
<dbReference type="Pfam" id="PF09485">
    <property type="entry name" value="CRISPR_Cse2"/>
    <property type="match status" value="1"/>
</dbReference>
<dbReference type="CDD" id="cd09731">
    <property type="entry name" value="Cse2_I-E"/>
    <property type="match status" value="1"/>
</dbReference>
<protein>
    <submittedName>
        <fullName evidence="2">Type I-E CRISPR-associated protein Cse2/CasB</fullName>
    </submittedName>
</protein>
<dbReference type="InterPro" id="IPR013382">
    <property type="entry name" value="CRISPR-assoc_prot_Cse2"/>
</dbReference>
<comment type="caution">
    <text evidence="2">The sequence shown here is derived from an EMBL/GenBank/DDBJ whole genome shotgun (WGS) entry which is preliminary data.</text>
</comment>
<sequence>MSEGTIPAQQTGAEEPGEARVPGRLAHAREFVAAMLQLCAQDRGARAALRTGVGKHPDEARRMHRYVAVWLPSLDEDTQRAYYAVAALIAARRDSEAPGQAGQAGKRPPGSRFGESLGVAFAAAVARPRDGLRESSAEMRLNLLTRQSVAGIHRHLPAAVRQLCDKQIQPDWAQLVVDVRGWRDQRGRTGRRWLQDFYRARRQAEIAAAKDAAERADAADADQPAAAAS</sequence>